<protein>
    <submittedName>
        <fullName evidence="1">Putative Fe-S center protein-like protein</fullName>
    </submittedName>
</protein>
<evidence type="ECO:0000313" key="1">
    <source>
        <dbReference type="EMBL" id="ACV62880.1"/>
    </source>
</evidence>
<reference evidence="1 2" key="1">
    <citation type="journal article" date="2009" name="Stand. Genomic Sci.">
        <title>Complete genome sequence of Desulfotomaculum acetoxidans type strain (5575).</title>
        <authorList>
            <person name="Spring S."/>
            <person name="Lapidus A."/>
            <person name="Schroder M."/>
            <person name="Gleim D."/>
            <person name="Sims D."/>
            <person name="Meincke L."/>
            <person name="Glavina Del Rio T."/>
            <person name="Tice H."/>
            <person name="Copeland A."/>
            <person name="Cheng J.F."/>
            <person name="Lucas S."/>
            <person name="Chen F."/>
            <person name="Nolan M."/>
            <person name="Bruce D."/>
            <person name="Goodwin L."/>
            <person name="Pitluck S."/>
            <person name="Ivanova N."/>
            <person name="Mavromatis K."/>
            <person name="Mikhailova N."/>
            <person name="Pati A."/>
            <person name="Chen A."/>
            <person name="Palaniappan K."/>
            <person name="Land M."/>
            <person name="Hauser L."/>
            <person name="Chang Y.J."/>
            <person name="Jeffries C.D."/>
            <person name="Chain P."/>
            <person name="Saunders E."/>
            <person name="Brettin T."/>
            <person name="Detter J.C."/>
            <person name="Goker M."/>
            <person name="Bristow J."/>
            <person name="Eisen J.A."/>
            <person name="Markowitz V."/>
            <person name="Hugenholtz P."/>
            <person name="Kyrpides N.C."/>
            <person name="Klenk H.P."/>
            <person name="Han C."/>
        </authorList>
    </citation>
    <scope>NUCLEOTIDE SEQUENCE [LARGE SCALE GENOMIC DNA]</scope>
    <source>
        <strain evidence="2">ATCC 49208 / DSM 771 / VKM B-1644</strain>
    </source>
</reference>
<sequence>MAILCGWNRPNHKGKPVLLITWWKYLRVIIKANNAKFMQEKIFWGRSKTFIISQVHFGERGNTGYINFVTNISPDCDCTNWTDAPIVRDIGAVAWKVRLMLKISSGRFGPALIGHIS</sequence>
<keyword evidence="2" id="KW-1185">Reference proteome</keyword>
<name>C8VYX0_DESAS</name>
<dbReference type="KEGG" id="dae:Dtox_2051"/>
<dbReference type="EMBL" id="CP001720">
    <property type="protein sequence ID" value="ACV62880.1"/>
    <property type="molecule type" value="Genomic_DNA"/>
</dbReference>
<dbReference type="HOGENOM" id="CLU_2080969_0_0_9"/>
<gene>
    <name evidence="1" type="ordered locus">Dtox_2051</name>
</gene>
<dbReference type="eggNOG" id="COG2768">
    <property type="taxonomic scope" value="Bacteria"/>
</dbReference>
<dbReference type="STRING" id="485916.Dtox_2051"/>
<proteinExistence type="predicted"/>
<evidence type="ECO:0000313" key="2">
    <source>
        <dbReference type="Proteomes" id="UP000002217"/>
    </source>
</evidence>
<accession>C8VYX0</accession>
<dbReference type="AlphaFoldDB" id="C8VYX0"/>
<organism evidence="1 2">
    <name type="scientific">Desulfofarcimen acetoxidans (strain ATCC 49208 / DSM 771 / KCTC 5769 / VKM B-1644 / 5575)</name>
    <name type="common">Desulfotomaculum acetoxidans</name>
    <dbReference type="NCBI Taxonomy" id="485916"/>
    <lineage>
        <taxon>Bacteria</taxon>
        <taxon>Bacillati</taxon>
        <taxon>Bacillota</taxon>
        <taxon>Clostridia</taxon>
        <taxon>Eubacteriales</taxon>
        <taxon>Peptococcaceae</taxon>
        <taxon>Desulfofarcimen</taxon>
    </lineage>
</organism>
<dbReference type="Proteomes" id="UP000002217">
    <property type="component" value="Chromosome"/>
</dbReference>